<dbReference type="EMBL" id="JAZAQF010000059">
    <property type="protein sequence ID" value="MFG3817906.1"/>
    <property type="molecule type" value="Genomic_DNA"/>
</dbReference>
<keyword evidence="4" id="KW-1185">Reference proteome</keyword>
<proteinExistence type="predicted"/>
<protein>
    <submittedName>
        <fullName evidence="3">Uncharacterized protein</fullName>
    </submittedName>
</protein>
<evidence type="ECO:0000313" key="4">
    <source>
        <dbReference type="Proteomes" id="UP001604335"/>
    </source>
</evidence>
<accession>A0ABW7CDC9</accession>
<comment type="caution">
    <text evidence="3">The sequence shown here is derived from an EMBL/GenBank/DDBJ whole genome shotgun (WGS) entry which is preliminary data.</text>
</comment>
<keyword evidence="1" id="KW-0175">Coiled coil</keyword>
<dbReference type="Proteomes" id="UP001604335">
    <property type="component" value="Unassembled WGS sequence"/>
</dbReference>
<name>A0ABW7CDC9_9CYAN</name>
<evidence type="ECO:0000313" key="3">
    <source>
        <dbReference type="EMBL" id="MFG3817906.1"/>
    </source>
</evidence>
<evidence type="ECO:0000256" key="1">
    <source>
        <dbReference type="SAM" id="Coils"/>
    </source>
</evidence>
<feature type="transmembrane region" description="Helical" evidence="2">
    <location>
        <begin position="7"/>
        <end position="28"/>
    </location>
</feature>
<organism evidence="3 4">
    <name type="scientific">Limnothrix redekei LRLZ20PSL1</name>
    <dbReference type="NCBI Taxonomy" id="3112953"/>
    <lineage>
        <taxon>Bacteria</taxon>
        <taxon>Bacillati</taxon>
        <taxon>Cyanobacteriota</taxon>
        <taxon>Cyanophyceae</taxon>
        <taxon>Pseudanabaenales</taxon>
        <taxon>Pseudanabaenaceae</taxon>
        <taxon>Limnothrix</taxon>
    </lineage>
</organism>
<dbReference type="RefSeq" id="WP_190526503.1">
    <property type="nucleotide sequence ID" value="NZ_JAZAQF010000059.1"/>
</dbReference>
<gene>
    <name evidence="3" type="ORF">VPK24_09690</name>
</gene>
<keyword evidence="2" id="KW-0472">Membrane</keyword>
<feature type="coiled-coil region" evidence="1">
    <location>
        <begin position="46"/>
        <end position="82"/>
    </location>
</feature>
<sequence>MALSEKLIELVVDKVLIGGIVLIAGYWLNKRFEIFKSDINEKYRQRQILVDLENQQKQRVAELEQEIVLARHQAELEFLERQISEFYWPIYLRLEKDNAMWQRIATLGARDHALPDSAGEIIERDFILKNHDEIVAIIESKIHLAEQAENSQELIEELLKYLKHVAIYKAVRSIESMRGVNPMDLNEPFPSKLFPLIQHNFRSLQARYEQLKQAKFRDLNPS</sequence>
<keyword evidence="2" id="KW-0812">Transmembrane</keyword>
<reference evidence="4" key="1">
    <citation type="journal article" date="2024" name="Algal Res.">
        <title>Biochemical, toxicological and genomic investigation of a high-biomass producing Limnothrix strain isolated from Italian shallow drinking water reservoir.</title>
        <authorList>
            <person name="Simonazzi M."/>
            <person name="Shishido T.K."/>
            <person name="Delbaje E."/>
            <person name="Wahlsten M."/>
            <person name="Fewer D.P."/>
            <person name="Sivonen K."/>
            <person name="Pezzolesi L."/>
            <person name="Pistocchi R."/>
        </authorList>
    </citation>
    <scope>NUCLEOTIDE SEQUENCE [LARGE SCALE GENOMIC DNA]</scope>
    <source>
        <strain evidence="4">LRLZ20PSL1</strain>
    </source>
</reference>
<keyword evidence="2" id="KW-1133">Transmembrane helix</keyword>
<evidence type="ECO:0000256" key="2">
    <source>
        <dbReference type="SAM" id="Phobius"/>
    </source>
</evidence>